<dbReference type="InterPro" id="IPR020209">
    <property type="entry name" value="Cas6b_C"/>
</dbReference>
<gene>
    <name evidence="3" type="ORF">EDC29_102420</name>
</gene>
<evidence type="ECO:0000313" key="3">
    <source>
        <dbReference type="EMBL" id="TCW38524.1"/>
    </source>
</evidence>
<feature type="domain" description="Cas6b N-terminal" evidence="2">
    <location>
        <begin position="25"/>
        <end position="105"/>
    </location>
</feature>
<dbReference type="EMBL" id="SMDC01000002">
    <property type="protein sequence ID" value="TCW38524.1"/>
    <property type="molecule type" value="Genomic_DNA"/>
</dbReference>
<sequence length="228" mass="26017">MHLLAEIPQARIGLRWDRELSGEAEPRIRQLRGALGNTFREDALFHQHDPATGRLLFRYPRVQYRWHAGQGLVVGWAEAVQRLLDLPWLDLRLRLGDEPVQVTDATVRAGTGTFGVATRLLRYRFDTPVLLFNQENYRRYRQLDAPAQRRECERLLTASLLMMLRGLGVTFPERLYVTFIAHRRRTCHYKGERLLGLVGEFATNAVLPDGVACGHAVSHGYGCLVASE</sequence>
<dbReference type="Pfam" id="PF17262">
    <property type="entry name" value="Cas6b_C"/>
    <property type="match status" value="1"/>
</dbReference>
<accession>A0A4R4AHP0</accession>
<dbReference type="RefSeq" id="WP_132228856.1">
    <property type="nucleotide sequence ID" value="NZ_NRRH01000007.1"/>
</dbReference>
<proteinExistence type="predicted"/>
<reference evidence="3 4" key="1">
    <citation type="submission" date="2019-03" db="EMBL/GenBank/DDBJ databases">
        <title>Genomic Encyclopedia of Type Strains, Phase IV (KMG-IV): sequencing the most valuable type-strain genomes for metagenomic binning, comparative biology and taxonomic classification.</title>
        <authorList>
            <person name="Goeker M."/>
        </authorList>
    </citation>
    <scope>NUCLEOTIDE SEQUENCE [LARGE SCALE GENOMIC DNA]</scope>
    <source>
        <strain evidence="3 4">DSM 203</strain>
    </source>
</reference>
<dbReference type="Pfam" id="PF17955">
    <property type="entry name" value="Cas6b_N"/>
    <property type="match status" value="1"/>
</dbReference>
<feature type="domain" description="Cas6b C-terminal" evidence="1">
    <location>
        <begin position="116"/>
        <end position="224"/>
    </location>
</feature>
<name>A0A4R4AHP0_MARGR</name>
<evidence type="ECO:0000259" key="2">
    <source>
        <dbReference type="Pfam" id="PF17955"/>
    </source>
</evidence>
<evidence type="ECO:0000313" key="4">
    <source>
        <dbReference type="Proteomes" id="UP000295247"/>
    </source>
</evidence>
<protein>
    <submittedName>
        <fullName evidence="3">Uncharacterized protein</fullName>
    </submittedName>
</protein>
<evidence type="ECO:0000259" key="1">
    <source>
        <dbReference type="Pfam" id="PF17262"/>
    </source>
</evidence>
<dbReference type="Proteomes" id="UP000295247">
    <property type="component" value="Unassembled WGS sequence"/>
</dbReference>
<organism evidence="3 4">
    <name type="scientific">Marichromatium gracile</name>
    <name type="common">Chromatium gracile</name>
    <dbReference type="NCBI Taxonomy" id="1048"/>
    <lineage>
        <taxon>Bacteria</taxon>
        <taxon>Pseudomonadati</taxon>
        <taxon>Pseudomonadota</taxon>
        <taxon>Gammaproteobacteria</taxon>
        <taxon>Chromatiales</taxon>
        <taxon>Chromatiaceae</taxon>
        <taxon>Marichromatium</taxon>
    </lineage>
</organism>
<dbReference type="AlphaFoldDB" id="A0A4R4AHP0"/>
<dbReference type="InterPro" id="IPR041528">
    <property type="entry name" value="Cas6b_N"/>
</dbReference>
<comment type="caution">
    <text evidence="3">The sequence shown here is derived from an EMBL/GenBank/DDBJ whole genome shotgun (WGS) entry which is preliminary data.</text>
</comment>